<reference evidence="2 3" key="1">
    <citation type="submission" date="2019-02" db="EMBL/GenBank/DDBJ databases">
        <title>Genome sequencing of the rare red list fungi Phlebia centrifuga.</title>
        <authorList>
            <person name="Buettner E."/>
            <person name="Kellner H."/>
        </authorList>
    </citation>
    <scope>NUCLEOTIDE SEQUENCE [LARGE SCALE GENOMIC DNA]</scope>
    <source>
        <strain evidence="2 3">DSM 108282</strain>
    </source>
</reference>
<feature type="compositionally biased region" description="Pro residues" evidence="1">
    <location>
        <begin position="134"/>
        <end position="146"/>
    </location>
</feature>
<keyword evidence="3" id="KW-1185">Reference proteome</keyword>
<organism evidence="2 3">
    <name type="scientific">Hermanssonia centrifuga</name>
    <dbReference type="NCBI Taxonomy" id="98765"/>
    <lineage>
        <taxon>Eukaryota</taxon>
        <taxon>Fungi</taxon>
        <taxon>Dikarya</taxon>
        <taxon>Basidiomycota</taxon>
        <taxon>Agaricomycotina</taxon>
        <taxon>Agaricomycetes</taxon>
        <taxon>Polyporales</taxon>
        <taxon>Meruliaceae</taxon>
        <taxon>Hermanssonia</taxon>
    </lineage>
</organism>
<protein>
    <submittedName>
        <fullName evidence="2">Uncharacterized protein</fullName>
    </submittedName>
</protein>
<name>A0A4S4KQG2_9APHY</name>
<dbReference type="Proteomes" id="UP000309038">
    <property type="component" value="Unassembled WGS sequence"/>
</dbReference>
<evidence type="ECO:0000313" key="3">
    <source>
        <dbReference type="Proteomes" id="UP000309038"/>
    </source>
</evidence>
<feature type="region of interest" description="Disordered" evidence="1">
    <location>
        <begin position="1"/>
        <end position="23"/>
    </location>
</feature>
<dbReference type="EMBL" id="SGPJ01000038">
    <property type="protein sequence ID" value="THH00855.1"/>
    <property type="molecule type" value="Genomic_DNA"/>
</dbReference>
<proteinExistence type="predicted"/>
<gene>
    <name evidence="2" type="ORF">EW026_g1738</name>
</gene>
<feature type="compositionally biased region" description="Low complexity" evidence="1">
    <location>
        <begin position="182"/>
        <end position="192"/>
    </location>
</feature>
<evidence type="ECO:0000313" key="2">
    <source>
        <dbReference type="EMBL" id="THH00855.1"/>
    </source>
</evidence>
<sequence length="252" mass="28106">MFNQPAYKQRRTATSVFAGEHDTRPSWERDVLTTLLNGVPKYHAVEKAEEESERKAKKKEKKEREAVQKPAKALPKVVEKPLPVASSSSNAPVATKTVTKRAAPVPRVANNPSSFWQARPAIHISSVQRSVSVTPPPMPSSPPNTPGPSISSSTSRNSSKRLQTPFDDEDLAGRGRSRSRSRSVSTFSSIPRQMKQRKKRIAVRKGWKGWIEGSPKPSEKLINLDSVTVLRERTTRSGRNFDAIGEKKDFWI</sequence>
<evidence type="ECO:0000256" key="1">
    <source>
        <dbReference type="SAM" id="MobiDB-lite"/>
    </source>
</evidence>
<dbReference type="AlphaFoldDB" id="A0A4S4KQG2"/>
<feature type="compositionally biased region" description="Low complexity" evidence="1">
    <location>
        <begin position="147"/>
        <end position="157"/>
    </location>
</feature>
<feature type="region of interest" description="Disordered" evidence="1">
    <location>
        <begin position="45"/>
        <end position="201"/>
    </location>
</feature>
<comment type="caution">
    <text evidence="2">The sequence shown here is derived from an EMBL/GenBank/DDBJ whole genome shotgun (WGS) entry which is preliminary data.</text>
</comment>
<accession>A0A4S4KQG2</accession>